<organism evidence="3 4">
    <name type="scientific">Gregarina niphandrodes</name>
    <name type="common">Septate eugregarine</name>
    <dbReference type="NCBI Taxonomy" id="110365"/>
    <lineage>
        <taxon>Eukaryota</taxon>
        <taxon>Sar</taxon>
        <taxon>Alveolata</taxon>
        <taxon>Apicomplexa</taxon>
        <taxon>Conoidasida</taxon>
        <taxon>Gregarinasina</taxon>
        <taxon>Eugregarinorida</taxon>
        <taxon>Gregarinidae</taxon>
        <taxon>Gregarina</taxon>
    </lineage>
</organism>
<dbReference type="InterPro" id="IPR036397">
    <property type="entry name" value="RNaseH_sf"/>
</dbReference>
<accession>A0A023AXN0</accession>
<gene>
    <name evidence="3" type="ORF">GNI_191270</name>
</gene>
<dbReference type="PANTHER" id="PTHR37984:SF12">
    <property type="entry name" value="RIBONUCLEASE H"/>
    <property type="match status" value="1"/>
</dbReference>
<evidence type="ECO:0000259" key="2">
    <source>
        <dbReference type="PROSITE" id="PS50994"/>
    </source>
</evidence>
<dbReference type="InterPro" id="IPR050951">
    <property type="entry name" value="Retrovirus_Pol_polyprotein"/>
</dbReference>
<dbReference type="eggNOG" id="KOG0017">
    <property type="taxonomic scope" value="Eukaryota"/>
</dbReference>
<dbReference type="PANTHER" id="PTHR37984">
    <property type="entry name" value="PROTEIN CBG26694"/>
    <property type="match status" value="1"/>
</dbReference>
<proteinExistence type="predicted"/>
<dbReference type="Gene3D" id="3.30.420.10">
    <property type="entry name" value="Ribonuclease H-like superfamily/Ribonuclease H"/>
    <property type="match status" value="1"/>
</dbReference>
<dbReference type="Proteomes" id="UP000019763">
    <property type="component" value="Unassembled WGS sequence"/>
</dbReference>
<dbReference type="AlphaFoldDB" id="A0A023AXN0"/>
<dbReference type="GO" id="GO:0015074">
    <property type="term" value="P:DNA integration"/>
    <property type="evidence" value="ECO:0007669"/>
    <property type="project" value="InterPro"/>
</dbReference>
<dbReference type="PROSITE" id="PS50994">
    <property type="entry name" value="INTEGRASE"/>
    <property type="match status" value="1"/>
</dbReference>
<name>A0A023AXN0_GRENI</name>
<dbReference type="InterPro" id="IPR041588">
    <property type="entry name" value="Integrase_H2C2"/>
</dbReference>
<evidence type="ECO:0000313" key="4">
    <source>
        <dbReference type="Proteomes" id="UP000019763"/>
    </source>
</evidence>
<dbReference type="RefSeq" id="XP_011133670.1">
    <property type="nucleotide sequence ID" value="XM_011135368.1"/>
</dbReference>
<evidence type="ECO:0000256" key="1">
    <source>
        <dbReference type="SAM" id="MobiDB-lite"/>
    </source>
</evidence>
<comment type="caution">
    <text evidence="3">The sequence shown here is derived from an EMBL/GenBank/DDBJ whole genome shotgun (WGS) entry which is preliminary data.</text>
</comment>
<dbReference type="SUPFAM" id="SSF53098">
    <property type="entry name" value="Ribonuclease H-like"/>
    <property type="match status" value="1"/>
</dbReference>
<dbReference type="Pfam" id="PF17921">
    <property type="entry name" value="Integrase_H2C2"/>
    <property type="match status" value="1"/>
</dbReference>
<evidence type="ECO:0000313" key="3">
    <source>
        <dbReference type="EMBL" id="EZG43055.1"/>
    </source>
</evidence>
<feature type="domain" description="Integrase catalytic" evidence="2">
    <location>
        <begin position="56"/>
        <end position="210"/>
    </location>
</feature>
<dbReference type="GeneID" id="22916259"/>
<dbReference type="InterPro" id="IPR012337">
    <property type="entry name" value="RNaseH-like_sf"/>
</dbReference>
<feature type="region of interest" description="Disordered" evidence="1">
    <location>
        <begin position="181"/>
        <end position="212"/>
    </location>
</feature>
<sequence>MGECGGHQGVTKTHRNMSELLWWPRSKEFVQHFVQECAICARNLPVRNLPRTHEGTLEQPFFMSRVSMDYVGPRAFQGQEYYIIVCIVARVTLVKTAAVTRNLFAESAVAALGVPFEVYTDGGTEFKGDFHDHVTSVLKVKHINAAPYLPRQNGLNESIHRTLEAHATRGVRRGISLHGRKVQHDKLTRRNERHKTCPGARPATDSEGEDFEPGDVVVVSTMIEADTIIRGKVRMERYQASYPT</sequence>
<dbReference type="VEuPathDB" id="CryptoDB:GNI_191270"/>
<dbReference type="EMBL" id="AFNH02001461">
    <property type="protein sequence ID" value="EZG43055.1"/>
    <property type="molecule type" value="Genomic_DNA"/>
</dbReference>
<reference evidence="3" key="1">
    <citation type="submission" date="2013-12" db="EMBL/GenBank/DDBJ databases">
        <authorList>
            <person name="Omoto C.K."/>
            <person name="Sibley D."/>
            <person name="Venepally P."/>
            <person name="Hadjithomas M."/>
            <person name="Karamycheva S."/>
            <person name="Brunk B."/>
            <person name="Roos D."/>
            <person name="Caler E."/>
            <person name="Lorenzi H."/>
        </authorList>
    </citation>
    <scope>NUCLEOTIDE SEQUENCE</scope>
</reference>
<dbReference type="GO" id="GO:0003676">
    <property type="term" value="F:nucleic acid binding"/>
    <property type="evidence" value="ECO:0007669"/>
    <property type="project" value="InterPro"/>
</dbReference>
<dbReference type="InterPro" id="IPR001584">
    <property type="entry name" value="Integrase_cat-core"/>
</dbReference>
<dbReference type="Gene3D" id="1.10.340.70">
    <property type="match status" value="1"/>
</dbReference>
<keyword evidence="4" id="KW-1185">Reference proteome</keyword>
<dbReference type="OrthoDB" id="4369127at2759"/>
<protein>
    <submittedName>
        <fullName evidence="3">Integrase core domain protein</fullName>
    </submittedName>
</protein>